<accession>A0A553GW24</accession>
<proteinExistence type="predicted"/>
<organism evidence="2 3">
    <name type="scientific">Pseudomonas mangiferae</name>
    <dbReference type="NCBI Taxonomy" id="2593654"/>
    <lineage>
        <taxon>Bacteria</taxon>
        <taxon>Pseudomonadati</taxon>
        <taxon>Pseudomonadota</taxon>
        <taxon>Gammaproteobacteria</taxon>
        <taxon>Pseudomonadales</taxon>
        <taxon>Pseudomonadaceae</taxon>
        <taxon>Pseudomonas</taxon>
    </lineage>
</organism>
<dbReference type="GO" id="GO:0055085">
    <property type="term" value="P:transmembrane transport"/>
    <property type="evidence" value="ECO:0007669"/>
    <property type="project" value="InterPro"/>
</dbReference>
<keyword evidence="1" id="KW-0812">Transmembrane</keyword>
<feature type="transmembrane region" description="Helical" evidence="1">
    <location>
        <begin position="21"/>
        <end position="42"/>
    </location>
</feature>
<dbReference type="InterPro" id="IPR007251">
    <property type="entry name" value="Iron_permease_Fet4"/>
</dbReference>
<sequence>MKRTPFTFHTFARTLAEWCGRARTFQLAIAIIVLWALTGPIFHFNDTWQLIINTGTTIVTFLMVFLIQNTQNRDTDAVHIKLDELLRATQGAHDQLLNLEEMDRKELEALKAYYNKLGTEAQVETSLEDLQLVEANPVEPKESH</sequence>
<dbReference type="Pfam" id="PF04120">
    <property type="entry name" value="Iron_permease"/>
    <property type="match status" value="1"/>
</dbReference>
<evidence type="ECO:0000313" key="3">
    <source>
        <dbReference type="Proteomes" id="UP000315235"/>
    </source>
</evidence>
<dbReference type="Proteomes" id="UP000315235">
    <property type="component" value="Unassembled WGS sequence"/>
</dbReference>
<name>A0A553GW24_9PSED</name>
<keyword evidence="1" id="KW-0472">Membrane</keyword>
<dbReference type="RefSeq" id="WP_143489453.1">
    <property type="nucleotide sequence ID" value="NZ_VJOY01000012.1"/>
</dbReference>
<protein>
    <submittedName>
        <fullName evidence="2">Low affinity iron permease family protein</fullName>
    </submittedName>
</protein>
<gene>
    <name evidence="2" type="ORF">FM069_16425</name>
</gene>
<evidence type="ECO:0000313" key="2">
    <source>
        <dbReference type="EMBL" id="TRX73718.1"/>
    </source>
</evidence>
<reference evidence="2 3" key="1">
    <citation type="submission" date="2019-07" db="EMBL/GenBank/DDBJ databases">
        <title>Pseudomonas mangiferae sp. nov., isolated from bark of mango tree in Thailand.</title>
        <authorList>
            <person name="Srisuk N."/>
            <person name="Anurat P."/>
        </authorList>
    </citation>
    <scope>NUCLEOTIDE SEQUENCE [LARGE SCALE GENOMIC DNA]</scope>
    <source>
        <strain evidence="2 3">DMKU_BBB3-04</strain>
    </source>
</reference>
<dbReference type="EMBL" id="VJOY01000012">
    <property type="protein sequence ID" value="TRX73718.1"/>
    <property type="molecule type" value="Genomic_DNA"/>
</dbReference>
<dbReference type="OrthoDB" id="119761at2"/>
<keyword evidence="3" id="KW-1185">Reference proteome</keyword>
<comment type="caution">
    <text evidence="2">The sequence shown here is derived from an EMBL/GenBank/DDBJ whole genome shotgun (WGS) entry which is preliminary data.</text>
</comment>
<keyword evidence="1" id="KW-1133">Transmembrane helix</keyword>
<evidence type="ECO:0000256" key="1">
    <source>
        <dbReference type="SAM" id="Phobius"/>
    </source>
</evidence>
<feature type="transmembrane region" description="Helical" evidence="1">
    <location>
        <begin position="48"/>
        <end position="67"/>
    </location>
</feature>
<dbReference type="AlphaFoldDB" id="A0A553GW24"/>